<dbReference type="STRING" id="200378.SAMN05216553_11257"/>
<organism evidence="1 2">
    <name type="scientific">Lentzea fradiae</name>
    <dbReference type="NCBI Taxonomy" id="200378"/>
    <lineage>
        <taxon>Bacteria</taxon>
        <taxon>Bacillati</taxon>
        <taxon>Actinomycetota</taxon>
        <taxon>Actinomycetes</taxon>
        <taxon>Pseudonocardiales</taxon>
        <taxon>Pseudonocardiaceae</taxon>
        <taxon>Lentzea</taxon>
    </lineage>
</organism>
<sequence>MPLLDLDKITFGLSKTWAGYLRDWDRTLRSASHPETTRYNYLLAAAQFARYLAEYSPDPDADDAADDPCGVTRAHIEFFQVWMIETGSGATALNKHKGLQAIGVTRSSMDDVPEVVHEVLRGEAERRIVPLLGR</sequence>
<dbReference type="RefSeq" id="WP_245744243.1">
    <property type="nucleotide sequence ID" value="NZ_FNCC01000012.1"/>
</dbReference>
<dbReference type="Proteomes" id="UP000199623">
    <property type="component" value="Unassembled WGS sequence"/>
</dbReference>
<name>A0A1G7XK45_9PSEU</name>
<evidence type="ECO:0000313" key="2">
    <source>
        <dbReference type="Proteomes" id="UP000199623"/>
    </source>
</evidence>
<reference evidence="2" key="1">
    <citation type="submission" date="2016-10" db="EMBL/GenBank/DDBJ databases">
        <authorList>
            <person name="Varghese N."/>
            <person name="Submissions S."/>
        </authorList>
    </citation>
    <scope>NUCLEOTIDE SEQUENCE [LARGE SCALE GENOMIC DNA]</scope>
    <source>
        <strain evidence="2">CGMCC 4.3506</strain>
    </source>
</reference>
<protein>
    <submittedName>
        <fullName evidence="1">Phage integrase, N-terminal SAM-like domain</fullName>
    </submittedName>
</protein>
<dbReference type="AlphaFoldDB" id="A0A1G7XK45"/>
<accession>A0A1G7XK45</accession>
<gene>
    <name evidence="1" type="ORF">SAMN05216553_11257</name>
</gene>
<proteinExistence type="predicted"/>
<evidence type="ECO:0000313" key="1">
    <source>
        <dbReference type="EMBL" id="SDG84441.1"/>
    </source>
</evidence>
<keyword evidence="2" id="KW-1185">Reference proteome</keyword>
<dbReference type="EMBL" id="FNCC01000012">
    <property type="protein sequence ID" value="SDG84441.1"/>
    <property type="molecule type" value="Genomic_DNA"/>
</dbReference>